<gene>
    <name evidence="2" type="ORF">APTSU1_001086100</name>
</gene>
<protein>
    <submittedName>
        <fullName evidence="2">Protein MON2 homolog</fullName>
    </submittedName>
</protein>
<dbReference type="EMBL" id="BAAFST010000010">
    <property type="protein sequence ID" value="GAB1295627.1"/>
    <property type="molecule type" value="Genomic_DNA"/>
</dbReference>
<evidence type="ECO:0000259" key="1">
    <source>
        <dbReference type="Pfam" id="PF16206"/>
    </source>
</evidence>
<accession>A0ABQ0F8T1</accession>
<dbReference type="Proteomes" id="UP001623349">
    <property type="component" value="Unassembled WGS sequence"/>
</dbReference>
<proteinExistence type="predicted"/>
<feature type="domain" description="Mon2 C-terminal" evidence="1">
    <location>
        <begin position="343"/>
        <end position="393"/>
    </location>
</feature>
<organism evidence="2 3">
    <name type="scientific">Apodemus speciosus</name>
    <name type="common">Large Japanese field mouse</name>
    <dbReference type="NCBI Taxonomy" id="105296"/>
    <lineage>
        <taxon>Eukaryota</taxon>
        <taxon>Metazoa</taxon>
        <taxon>Chordata</taxon>
        <taxon>Craniata</taxon>
        <taxon>Vertebrata</taxon>
        <taxon>Euteleostomi</taxon>
        <taxon>Mammalia</taxon>
        <taxon>Eutheria</taxon>
        <taxon>Euarchontoglires</taxon>
        <taxon>Glires</taxon>
        <taxon>Rodentia</taxon>
        <taxon>Myomorpha</taxon>
        <taxon>Muroidea</taxon>
        <taxon>Muridae</taxon>
        <taxon>Murinae</taxon>
        <taxon>Apodemus</taxon>
    </lineage>
</organism>
<sequence length="402" mass="45196">MAICVGPENMQIMYPAIFDQLLAFVEFSCKPPQYGQLETKHIANAKYNQIQLFAPAEWVALNYVPFAERSLEVVVDLYQKTACHKAVVNEKVLQNIIKTLRVPLSLKYSCPSESTWKLAVASLLKVLSIGLPVARQHASSGKFDSMWPELASTLEDFLFTKSTPPDNLSIQEFQRNESIDVEVVQLISAEILPYANLIPKAFVGQMMTMLNRGSIHSQPSSFTEAEIDIRLREEFSKMCFETLLQFSFSNKVTTPQEGYISRMALSVLLKRSQDVLHRYIEDERLSGKCPLPRQQVTEIIFVLKAVSTLIDSLKKTQPENGNGRFAPHNNMTSASRSYVRIEHSTKLKVDGNTWAQVIALYPTLVECITCSSSEVCSALKEALVPFKDFMQPPVSKVQNGES</sequence>
<evidence type="ECO:0000313" key="2">
    <source>
        <dbReference type="EMBL" id="GAB1295627.1"/>
    </source>
</evidence>
<keyword evidence="3" id="KW-1185">Reference proteome</keyword>
<dbReference type="Pfam" id="PF16206">
    <property type="entry name" value="Mon2_C"/>
    <property type="match status" value="2"/>
</dbReference>
<comment type="caution">
    <text evidence="2">The sequence shown here is derived from an EMBL/GenBank/DDBJ whole genome shotgun (WGS) entry which is preliminary data.</text>
</comment>
<evidence type="ECO:0000313" key="3">
    <source>
        <dbReference type="Proteomes" id="UP001623349"/>
    </source>
</evidence>
<reference evidence="2 3" key="1">
    <citation type="submission" date="2024-08" db="EMBL/GenBank/DDBJ databases">
        <title>The draft genome of Apodemus speciosus.</title>
        <authorList>
            <person name="Nabeshima K."/>
            <person name="Suzuki S."/>
            <person name="Onuma M."/>
        </authorList>
    </citation>
    <scope>NUCLEOTIDE SEQUENCE [LARGE SCALE GENOMIC DNA]</scope>
    <source>
        <strain evidence="2">IB14-021</strain>
    </source>
</reference>
<name>A0ABQ0F8T1_APOSI</name>
<feature type="domain" description="Mon2 C-terminal" evidence="1">
    <location>
        <begin position="11"/>
        <end position="323"/>
    </location>
</feature>
<dbReference type="InterPro" id="IPR032817">
    <property type="entry name" value="Mon2_C"/>
</dbReference>